<organism evidence="2 3">
    <name type="scientific">Lithocarpus litseifolius</name>
    <dbReference type="NCBI Taxonomy" id="425828"/>
    <lineage>
        <taxon>Eukaryota</taxon>
        <taxon>Viridiplantae</taxon>
        <taxon>Streptophyta</taxon>
        <taxon>Embryophyta</taxon>
        <taxon>Tracheophyta</taxon>
        <taxon>Spermatophyta</taxon>
        <taxon>Magnoliopsida</taxon>
        <taxon>eudicotyledons</taxon>
        <taxon>Gunneridae</taxon>
        <taxon>Pentapetalae</taxon>
        <taxon>rosids</taxon>
        <taxon>fabids</taxon>
        <taxon>Fagales</taxon>
        <taxon>Fagaceae</taxon>
        <taxon>Lithocarpus</taxon>
    </lineage>
</organism>
<dbReference type="Proteomes" id="UP001459277">
    <property type="component" value="Unassembled WGS sequence"/>
</dbReference>
<dbReference type="EMBL" id="JAZDWU010000007">
    <property type="protein sequence ID" value="KAK9997307.1"/>
    <property type="molecule type" value="Genomic_DNA"/>
</dbReference>
<dbReference type="AlphaFoldDB" id="A0AAW2CIS6"/>
<evidence type="ECO:0000313" key="2">
    <source>
        <dbReference type="EMBL" id="KAK9997307.1"/>
    </source>
</evidence>
<name>A0AAW2CIS6_9ROSI</name>
<evidence type="ECO:0000256" key="1">
    <source>
        <dbReference type="SAM" id="MobiDB-lite"/>
    </source>
</evidence>
<accession>A0AAW2CIS6</accession>
<gene>
    <name evidence="2" type="ORF">SO802_021993</name>
</gene>
<sequence length="88" mass="9859">MRASDEVDGDVGLRPIGSLGLRPIDVEDDRADSVYDQKYGKERRLKQKRNEQEVPIITRQGDSPKALSLDLSIVEVVQLGWELDLGPI</sequence>
<proteinExistence type="predicted"/>
<protein>
    <submittedName>
        <fullName evidence="2">Uncharacterized protein</fullName>
    </submittedName>
</protein>
<comment type="caution">
    <text evidence="2">The sequence shown here is derived from an EMBL/GenBank/DDBJ whole genome shotgun (WGS) entry which is preliminary data.</text>
</comment>
<keyword evidence="3" id="KW-1185">Reference proteome</keyword>
<reference evidence="2 3" key="1">
    <citation type="submission" date="2024-01" db="EMBL/GenBank/DDBJ databases">
        <title>A telomere-to-telomere, gap-free genome of sweet tea (Lithocarpus litseifolius).</title>
        <authorList>
            <person name="Zhou J."/>
        </authorList>
    </citation>
    <scope>NUCLEOTIDE SEQUENCE [LARGE SCALE GENOMIC DNA]</scope>
    <source>
        <strain evidence="2">Zhou-2022a</strain>
        <tissue evidence="2">Leaf</tissue>
    </source>
</reference>
<evidence type="ECO:0000313" key="3">
    <source>
        <dbReference type="Proteomes" id="UP001459277"/>
    </source>
</evidence>
<feature type="region of interest" description="Disordered" evidence="1">
    <location>
        <begin position="1"/>
        <end position="21"/>
    </location>
</feature>